<dbReference type="Proteomes" id="UP000790096">
    <property type="component" value="Unassembled WGS sequence"/>
</dbReference>
<keyword evidence="2" id="KW-0285">Flavoprotein</keyword>
<dbReference type="PANTHER" id="PTHR30543:SF21">
    <property type="entry name" value="NAD(P)H-DEPENDENT FMN REDUCTASE LOT6"/>
    <property type="match status" value="1"/>
</dbReference>
<evidence type="ECO:0000313" key="4">
    <source>
        <dbReference type="EMBL" id="MBT0725704.1"/>
    </source>
</evidence>
<keyword evidence="5" id="KW-1185">Reference proteome</keyword>
<dbReference type="InterPro" id="IPR050712">
    <property type="entry name" value="NAD(P)H-dep_reductase"/>
</dbReference>
<feature type="domain" description="NADPH-dependent FMN reductase-like" evidence="3">
    <location>
        <begin position="7"/>
        <end position="144"/>
    </location>
</feature>
<dbReference type="Gene3D" id="3.40.50.360">
    <property type="match status" value="1"/>
</dbReference>
<comment type="caution">
    <text evidence="4">The sequence shown here is derived from an EMBL/GenBank/DDBJ whole genome shotgun (WGS) entry which is preliminary data.</text>
</comment>
<sequence length="186" mass="20642">MKKISNKISIISGSTRKKSTSELLSNGIRNSLTNQGFIVDIITCFDIPLFSEDLEGDKKPSSIINIEKKISESTGVIICTPEYNSSIPGSTKNLLDWLSRPHDLGALRNKIISIVVHTPFEKGGGGAYSDLSRILSHMGNVVLHDRMGRVSGFRKKDGEIVKSWQESLDLLIDNYIKFIHRLNVGE</sequence>
<dbReference type="RefSeq" id="WP_214238309.1">
    <property type="nucleotide sequence ID" value="NZ_JABBFR010000038.1"/>
</dbReference>
<dbReference type="SUPFAM" id="SSF52218">
    <property type="entry name" value="Flavoproteins"/>
    <property type="match status" value="1"/>
</dbReference>
<dbReference type="InterPro" id="IPR005025">
    <property type="entry name" value="FMN_Rdtase-like_dom"/>
</dbReference>
<dbReference type="PANTHER" id="PTHR30543">
    <property type="entry name" value="CHROMATE REDUCTASE"/>
    <property type="match status" value="1"/>
</dbReference>
<evidence type="ECO:0000313" key="5">
    <source>
        <dbReference type="Proteomes" id="UP000790096"/>
    </source>
</evidence>
<organism evidence="4 5">
    <name type="scientific">Rosenbergiella gaditana</name>
    <dbReference type="NCBI Taxonomy" id="2726987"/>
    <lineage>
        <taxon>Bacteria</taxon>
        <taxon>Pseudomonadati</taxon>
        <taxon>Pseudomonadota</taxon>
        <taxon>Gammaproteobacteria</taxon>
        <taxon>Enterobacterales</taxon>
        <taxon>Erwiniaceae</taxon>
        <taxon>Rosenbergiella</taxon>
    </lineage>
</organism>
<reference evidence="4 5" key="1">
    <citation type="submission" date="2020-04" db="EMBL/GenBank/DDBJ databases">
        <title>Genome sequencing of Rosenbergiella species.</title>
        <authorList>
            <person name="Alvarez-Perez S."/>
            <person name="Lievens B."/>
        </authorList>
    </citation>
    <scope>NUCLEOTIDE SEQUENCE [LARGE SCALE GENOMIC DNA]</scope>
    <source>
        <strain evidence="4 5">S61</strain>
    </source>
</reference>
<dbReference type="EMBL" id="JABBFR010000038">
    <property type="protein sequence ID" value="MBT0725704.1"/>
    <property type="molecule type" value="Genomic_DNA"/>
</dbReference>
<proteinExistence type="predicted"/>
<dbReference type="InterPro" id="IPR029039">
    <property type="entry name" value="Flavoprotein-like_sf"/>
</dbReference>
<keyword evidence="2" id="KW-0288">FMN</keyword>
<evidence type="ECO:0000256" key="1">
    <source>
        <dbReference type="ARBA" id="ARBA00001917"/>
    </source>
</evidence>
<evidence type="ECO:0000256" key="2">
    <source>
        <dbReference type="ARBA" id="ARBA00022643"/>
    </source>
</evidence>
<comment type="cofactor">
    <cofactor evidence="1">
        <name>FMN</name>
        <dbReference type="ChEBI" id="CHEBI:58210"/>
    </cofactor>
</comment>
<gene>
    <name evidence="4" type="ORF">HH682_15055</name>
</gene>
<name>A0ABS5T021_9GAMM</name>
<dbReference type="Pfam" id="PF03358">
    <property type="entry name" value="FMN_red"/>
    <property type="match status" value="1"/>
</dbReference>
<evidence type="ECO:0000259" key="3">
    <source>
        <dbReference type="Pfam" id="PF03358"/>
    </source>
</evidence>
<accession>A0ABS5T021</accession>
<protein>
    <submittedName>
        <fullName evidence="4">NAD(P)H-dependent oxidoreductase</fullName>
    </submittedName>
</protein>